<comment type="caution">
    <text evidence="1">The sequence shown here is derived from an EMBL/GenBank/DDBJ whole genome shotgun (WGS) entry which is preliminary data.</text>
</comment>
<name>A0A1V6SG65_9EURO</name>
<evidence type="ECO:0000313" key="2">
    <source>
        <dbReference type="Proteomes" id="UP000191342"/>
    </source>
</evidence>
<organism evidence="1 2">
    <name type="scientific">Penicillium flavigenum</name>
    <dbReference type="NCBI Taxonomy" id="254877"/>
    <lineage>
        <taxon>Eukaryota</taxon>
        <taxon>Fungi</taxon>
        <taxon>Dikarya</taxon>
        <taxon>Ascomycota</taxon>
        <taxon>Pezizomycotina</taxon>
        <taxon>Eurotiomycetes</taxon>
        <taxon>Eurotiomycetidae</taxon>
        <taxon>Eurotiales</taxon>
        <taxon>Aspergillaceae</taxon>
        <taxon>Penicillium</taxon>
    </lineage>
</organism>
<protein>
    <submittedName>
        <fullName evidence="1">Uncharacterized protein</fullName>
    </submittedName>
</protein>
<keyword evidence="2" id="KW-1185">Reference proteome</keyword>
<reference evidence="2" key="1">
    <citation type="journal article" date="2017" name="Nat. Microbiol.">
        <title>Global analysis of biosynthetic gene clusters reveals vast potential of secondary metabolite production in Penicillium species.</title>
        <authorList>
            <person name="Nielsen J.C."/>
            <person name="Grijseels S."/>
            <person name="Prigent S."/>
            <person name="Ji B."/>
            <person name="Dainat J."/>
            <person name="Nielsen K.F."/>
            <person name="Frisvad J.C."/>
            <person name="Workman M."/>
            <person name="Nielsen J."/>
        </authorList>
    </citation>
    <scope>NUCLEOTIDE SEQUENCE [LARGE SCALE GENOMIC DNA]</scope>
    <source>
        <strain evidence="2">IBT 14082</strain>
    </source>
</reference>
<dbReference type="STRING" id="254877.A0A1V6SG65"/>
<dbReference type="OrthoDB" id="443402at2759"/>
<proteinExistence type="predicted"/>
<evidence type="ECO:0000313" key="1">
    <source>
        <dbReference type="EMBL" id="OQE12888.1"/>
    </source>
</evidence>
<dbReference type="EMBL" id="MLQL01000060">
    <property type="protein sequence ID" value="OQE12888.1"/>
    <property type="molecule type" value="Genomic_DNA"/>
</dbReference>
<dbReference type="Proteomes" id="UP000191342">
    <property type="component" value="Unassembled WGS sequence"/>
</dbReference>
<sequence length="287" mass="32217">MALDTLFRVMCAAHAHCGYNVPSRFLEEASRIVQHHTPTVVSKRKVLPGNEILEPEGHIFGQNFERIGRQWLTLKALNHSPAFLCEVVQHGLERFLSPDLMSLLKHQNSMSGPNILLAAAMQVTSVEFVRELLREGRTPREKAENGCLEEFLQYDVDRDVLFVVRPASSDKPNEAVDDDQMSERKSGELDESVVFDLLEFLELVEPSNIETLLMKLSSNGTRADRLEVTLISGHPIPYQRGSLSKALETIVASENIGPYYGFGMHLCLESVITPSERLDVPFAFRIG</sequence>
<dbReference type="AlphaFoldDB" id="A0A1V6SG65"/>
<gene>
    <name evidence="1" type="ORF">PENFLA_c060G01761</name>
</gene>
<accession>A0A1V6SG65</accession>